<feature type="domain" description="Aminoglycoside phosphotransferase" evidence="1">
    <location>
        <begin position="1"/>
        <end position="198"/>
    </location>
</feature>
<dbReference type="PANTHER" id="PTHR21310">
    <property type="entry name" value="AMINOGLYCOSIDE PHOSPHOTRANSFERASE-RELATED-RELATED"/>
    <property type="match status" value="1"/>
</dbReference>
<dbReference type="STRING" id="1036612.A0A1L9TL56"/>
<evidence type="ECO:0000259" key="1">
    <source>
        <dbReference type="Pfam" id="PF01636"/>
    </source>
</evidence>
<proteinExistence type="predicted"/>
<dbReference type="CDD" id="cd05120">
    <property type="entry name" value="APH_ChoK_like"/>
    <property type="match status" value="1"/>
</dbReference>
<dbReference type="Pfam" id="PF01636">
    <property type="entry name" value="APH"/>
    <property type="match status" value="1"/>
</dbReference>
<organism evidence="2 3">
    <name type="scientific">Aspergillus sydowii CBS 593.65</name>
    <dbReference type="NCBI Taxonomy" id="1036612"/>
    <lineage>
        <taxon>Eukaryota</taxon>
        <taxon>Fungi</taxon>
        <taxon>Dikarya</taxon>
        <taxon>Ascomycota</taxon>
        <taxon>Pezizomycotina</taxon>
        <taxon>Eurotiomycetes</taxon>
        <taxon>Eurotiomycetidae</taxon>
        <taxon>Eurotiales</taxon>
        <taxon>Aspergillaceae</taxon>
        <taxon>Aspergillus</taxon>
        <taxon>Aspergillus subgen. Nidulantes</taxon>
    </lineage>
</organism>
<gene>
    <name evidence="2" type="ORF">ASPSYDRAFT_925907</name>
</gene>
<dbReference type="VEuPathDB" id="FungiDB:ASPSYDRAFT_925907"/>
<sequence>MKFLSEHTSIPVPKVYCSFVRKNRAYIVMERIQGEDIPTAWRSVSENTRQKIFNDLRDMIQELRALSPKSNRVESCTGGSLRDSRIPRSRPRFDPFESIDEFHLWLRDYLQPSEHSSQGDEQEWEEIKKMAVLQDYGSWPPPVFTHGDLNPSNILDRGERIVGIIDWEFAGWYPNYWEYTSAWLGNITRTEWRDRVCNTLDQFPAELEMEKVRHRWWGGF</sequence>
<protein>
    <recommendedName>
        <fullName evidence="1">Aminoglycoside phosphotransferase domain-containing protein</fullName>
    </recommendedName>
</protein>
<keyword evidence="3" id="KW-1185">Reference proteome</keyword>
<reference evidence="3" key="1">
    <citation type="journal article" date="2017" name="Genome Biol.">
        <title>Comparative genomics reveals high biological diversity and specific adaptations in the industrially and medically important fungal genus Aspergillus.</title>
        <authorList>
            <person name="de Vries R.P."/>
            <person name="Riley R."/>
            <person name="Wiebenga A."/>
            <person name="Aguilar-Osorio G."/>
            <person name="Amillis S."/>
            <person name="Uchima C.A."/>
            <person name="Anderluh G."/>
            <person name="Asadollahi M."/>
            <person name="Askin M."/>
            <person name="Barry K."/>
            <person name="Battaglia E."/>
            <person name="Bayram O."/>
            <person name="Benocci T."/>
            <person name="Braus-Stromeyer S.A."/>
            <person name="Caldana C."/>
            <person name="Canovas D."/>
            <person name="Cerqueira G.C."/>
            <person name="Chen F."/>
            <person name="Chen W."/>
            <person name="Choi C."/>
            <person name="Clum A."/>
            <person name="Dos Santos R.A."/>
            <person name="Damasio A.R."/>
            <person name="Diallinas G."/>
            <person name="Emri T."/>
            <person name="Fekete E."/>
            <person name="Flipphi M."/>
            <person name="Freyberg S."/>
            <person name="Gallo A."/>
            <person name="Gournas C."/>
            <person name="Habgood R."/>
            <person name="Hainaut M."/>
            <person name="Harispe M.L."/>
            <person name="Henrissat B."/>
            <person name="Hilden K.S."/>
            <person name="Hope R."/>
            <person name="Hossain A."/>
            <person name="Karabika E."/>
            <person name="Karaffa L."/>
            <person name="Karanyi Z."/>
            <person name="Krasevec N."/>
            <person name="Kuo A."/>
            <person name="Kusch H."/>
            <person name="LaButti K."/>
            <person name="Lagendijk E.L."/>
            <person name="Lapidus A."/>
            <person name="Levasseur A."/>
            <person name="Lindquist E."/>
            <person name="Lipzen A."/>
            <person name="Logrieco A.F."/>
            <person name="MacCabe A."/>
            <person name="Maekelae M.R."/>
            <person name="Malavazi I."/>
            <person name="Melin P."/>
            <person name="Meyer V."/>
            <person name="Mielnichuk N."/>
            <person name="Miskei M."/>
            <person name="Molnar A.P."/>
            <person name="Mule G."/>
            <person name="Ngan C.Y."/>
            <person name="Orejas M."/>
            <person name="Orosz E."/>
            <person name="Ouedraogo J.P."/>
            <person name="Overkamp K.M."/>
            <person name="Park H.-S."/>
            <person name="Perrone G."/>
            <person name="Piumi F."/>
            <person name="Punt P.J."/>
            <person name="Ram A.F."/>
            <person name="Ramon A."/>
            <person name="Rauscher S."/>
            <person name="Record E."/>
            <person name="Riano-Pachon D.M."/>
            <person name="Robert V."/>
            <person name="Roehrig J."/>
            <person name="Ruller R."/>
            <person name="Salamov A."/>
            <person name="Salih N.S."/>
            <person name="Samson R.A."/>
            <person name="Sandor E."/>
            <person name="Sanguinetti M."/>
            <person name="Schuetze T."/>
            <person name="Sepcic K."/>
            <person name="Shelest E."/>
            <person name="Sherlock G."/>
            <person name="Sophianopoulou V."/>
            <person name="Squina F.M."/>
            <person name="Sun H."/>
            <person name="Susca A."/>
            <person name="Todd R.B."/>
            <person name="Tsang A."/>
            <person name="Unkles S.E."/>
            <person name="van de Wiele N."/>
            <person name="van Rossen-Uffink D."/>
            <person name="Oliveira J.V."/>
            <person name="Vesth T.C."/>
            <person name="Visser J."/>
            <person name="Yu J.-H."/>
            <person name="Zhou M."/>
            <person name="Andersen M.R."/>
            <person name="Archer D.B."/>
            <person name="Baker S.E."/>
            <person name="Benoit I."/>
            <person name="Brakhage A.A."/>
            <person name="Braus G.H."/>
            <person name="Fischer R."/>
            <person name="Frisvad J.C."/>
            <person name="Goldman G.H."/>
            <person name="Houbraken J."/>
            <person name="Oakley B."/>
            <person name="Pocsi I."/>
            <person name="Scazzocchio C."/>
            <person name="Seiboth B."/>
            <person name="vanKuyk P.A."/>
            <person name="Wortman J."/>
            <person name="Dyer P.S."/>
            <person name="Grigoriev I.V."/>
        </authorList>
    </citation>
    <scope>NUCLEOTIDE SEQUENCE [LARGE SCALE GENOMIC DNA]</scope>
    <source>
        <strain evidence="3">CBS 593.65</strain>
    </source>
</reference>
<evidence type="ECO:0000313" key="3">
    <source>
        <dbReference type="Proteomes" id="UP000184356"/>
    </source>
</evidence>
<evidence type="ECO:0000313" key="2">
    <source>
        <dbReference type="EMBL" id="OJJ60158.1"/>
    </source>
</evidence>
<dbReference type="EMBL" id="KV878585">
    <property type="protein sequence ID" value="OJJ60158.1"/>
    <property type="molecule type" value="Genomic_DNA"/>
</dbReference>
<dbReference type="PANTHER" id="PTHR21310:SF55">
    <property type="entry name" value="AMINOGLYCOSIDE PHOSPHOTRANSFERASE DOMAIN-CONTAINING PROTEIN"/>
    <property type="match status" value="1"/>
</dbReference>
<dbReference type="AlphaFoldDB" id="A0A1L9TL56"/>
<dbReference type="RefSeq" id="XP_040703964.1">
    <property type="nucleotide sequence ID" value="XM_040852704.1"/>
</dbReference>
<dbReference type="InterPro" id="IPR051678">
    <property type="entry name" value="AGP_Transferase"/>
</dbReference>
<dbReference type="InterPro" id="IPR011009">
    <property type="entry name" value="Kinase-like_dom_sf"/>
</dbReference>
<dbReference type="Gene3D" id="3.90.1200.10">
    <property type="match status" value="1"/>
</dbReference>
<dbReference type="OrthoDB" id="2906425at2759"/>
<dbReference type="SUPFAM" id="SSF56112">
    <property type="entry name" value="Protein kinase-like (PK-like)"/>
    <property type="match status" value="1"/>
</dbReference>
<accession>A0A1L9TL56</accession>
<dbReference type="Proteomes" id="UP000184356">
    <property type="component" value="Unassembled WGS sequence"/>
</dbReference>
<dbReference type="GeneID" id="63768777"/>
<dbReference type="InterPro" id="IPR002575">
    <property type="entry name" value="Aminoglycoside_PTrfase"/>
</dbReference>
<name>A0A1L9TL56_9EURO</name>